<dbReference type="EMBL" id="LR031568">
    <property type="protein sequence ID" value="VDC60500.1"/>
    <property type="molecule type" value="Genomic_DNA"/>
</dbReference>
<feature type="signal peptide" evidence="1">
    <location>
        <begin position="1"/>
        <end position="21"/>
    </location>
</feature>
<keyword evidence="1" id="KW-0732">Signal</keyword>
<dbReference type="AlphaFoldDB" id="A0A3P5YGB6"/>
<sequence>MRNQFWIFLFSLLLLKFISQARCEASKPVTMIRPETYSS</sequence>
<evidence type="ECO:0000313" key="2">
    <source>
        <dbReference type="EMBL" id="VDC60500.1"/>
    </source>
</evidence>
<evidence type="ECO:0000256" key="1">
    <source>
        <dbReference type="SAM" id="SignalP"/>
    </source>
</evidence>
<protein>
    <submittedName>
        <fullName evidence="2">Uncharacterized protein</fullName>
    </submittedName>
</protein>
<reference evidence="2" key="1">
    <citation type="submission" date="2018-11" db="EMBL/GenBank/DDBJ databases">
        <authorList>
            <consortium name="Genoscope - CEA"/>
            <person name="William W."/>
        </authorList>
    </citation>
    <scope>NUCLEOTIDE SEQUENCE</scope>
</reference>
<accession>A0A3P5YGB6</accession>
<feature type="chain" id="PRO_5017953042" evidence="1">
    <location>
        <begin position="22"/>
        <end position="39"/>
    </location>
</feature>
<name>A0A3P5YGB6_BRACM</name>
<organism evidence="2">
    <name type="scientific">Brassica campestris</name>
    <name type="common">Field mustard</name>
    <dbReference type="NCBI Taxonomy" id="3711"/>
    <lineage>
        <taxon>Eukaryota</taxon>
        <taxon>Viridiplantae</taxon>
        <taxon>Streptophyta</taxon>
        <taxon>Embryophyta</taxon>
        <taxon>Tracheophyta</taxon>
        <taxon>Spermatophyta</taxon>
        <taxon>Magnoliopsida</taxon>
        <taxon>eudicotyledons</taxon>
        <taxon>Gunneridae</taxon>
        <taxon>Pentapetalae</taxon>
        <taxon>rosids</taxon>
        <taxon>malvids</taxon>
        <taxon>Brassicales</taxon>
        <taxon>Brassicaceae</taxon>
        <taxon>Brassiceae</taxon>
        <taxon>Brassica</taxon>
    </lineage>
</organism>
<proteinExistence type="predicted"/>
<gene>
    <name evidence="2" type="ORF">BRAA09T38111Z</name>
</gene>